<dbReference type="Pfam" id="PF13560">
    <property type="entry name" value="HTH_31"/>
    <property type="match status" value="1"/>
</dbReference>
<dbReference type="InterPro" id="IPR001387">
    <property type="entry name" value="Cro/C1-type_HTH"/>
</dbReference>
<evidence type="ECO:0000259" key="3">
    <source>
        <dbReference type="SMART" id="SM00530"/>
    </source>
</evidence>
<dbReference type="SMART" id="SM00530">
    <property type="entry name" value="HTH_XRE"/>
    <property type="match status" value="1"/>
</dbReference>
<gene>
    <name evidence="4" type="ORF">RI060_17675</name>
</gene>
<keyword evidence="2" id="KW-0472">Membrane</keyword>
<evidence type="ECO:0000313" key="4">
    <source>
        <dbReference type="EMBL" id="WND19063.1"/>
    </source>
</evidence>
<proteinExistence type="predicted"/>
<keyword evidence="5" id="KW-1185">Reference proteome</keyword>
<keyword evidence="2" id="KW-1133">Transmembrane helix</keyword>
<dbReference type="CDD" id="cd00093">
    <property type="entry name" value="HTH_XRE"/>
    <property type="match status" value="1"/>
</dbReference>
<dbReference type="InterPro" id="IPR036365">
    <property type="entry name" value="PGBD-like_sf"/>
</dbReference>
<feature type="transmembrane region" description="Helical" evidence="2">
    <location>
        <begin position="114"/>
        <end position="135"/>
    </location>
</feature>
<dbReference type="InterPro" id="IPR010982">
    <property type="entry name" value="Lambda_DNA-bd_dom_sf"/>
</dbReference>
<reference evidence="4 5" key="1">
    <citation type="submission" date="2023-09" db="EMBL/GenBank/DDBJ databases">
        <title>The genome sequence of Streptomyces anthocyanicus.</title>
        <authorList>
            <person name="Mo P."/>
        </authorList>
    </citation>
    <scope>NUCLEOTIDE SEQUENCE [LARGE SCALE GENOMIC DNA]</scope>
    <source>
        <strain evidence="4 5">JCM 4387</strain>
    </source>
</reference>
<feature type="region of interest" description="Disordered" evidence="1">
    <location>
        <begin position="146"/>
        <end position="169"/>
    </location>
</feature>
<dbReference type="Gene3D" id="1.10.260.40">
    <property type="entry name" value="lambda repressor-like DNA-binding domains"/>
    <property type="match status" value="1"/>
</dbReference>
<dbReference type="Proteomes" id="UP001249394">
    <property type="component" value="Chromosome"/>
</dbReference>
<dbReference type="SUPFAM" id="SSF47090">
    <property type="entry name" value="PGBD-like"/>
    <property type="match status" value="1"/>
</dbReference>
<dbReference type="Gene3D" id="1.10.101.10">
    <property type="entry name" value="PGBD-like superfamily/PGBD"/>
    <property type="match status" value="1"/>
</dbReference>
<keyword evidence="2" id="KW-0812">Transmembrane</keyword>
<feature type="domain" description="HTH cro/C1-type" evidence="3">
    <location>
        <begin position="21"/>
        <end position="75"/>
    </location>
</feature>
<sequence>MSRWKGLPEELDPRVRQLVVRLRRVKDHSGLSLRRLAAKTGYSTSSWERYLAGRSLPPREAVEAMARLGGDDPTRLLALHEVAAEAWGTVAVHRGPPTGPGTDTPRPHGRALRVTLIAGSVALVLAVAAAVLLAVRLTDGEGAAAAAPLAPSASTSAPGSPKQSERPRYSCRAERIDGRWYAGNSRTGKAILAEGHAGPEVAEAQCLLREADLAPGAVDGIFGPHTKRAVKELQKRSGLVVDGIIGPHTWKALRE</sequence>
<organism evidence="4 5">
    <name type="scientific">Streptomyces violaceus</name>
    <name type="common">Streptomyces venezuelae</name>
    <dbReference type="NCBI Taxonomy" id="1936"/>
    <lineage>
        <taxon>Bacteria</taxon>
        <taxon>Bacillati</taxon>
        <taxon>Actinomycetota</taxon>
        <taxon>Actinomycetes</taxon>
        <taxon>Kitasatosporales</taxon>
        <taxon>Streptomycetaceae</taxon>
        <taxon>Streptomyces</taxon>
    </lineage>
</organism>
<dbReference type="Pfam" id="PF01471">
    <property type="entry name" value="PG_binding_1"/>
    <property type="match status" value="1"/>
</dbReference>
<evidence type="ECO:0000313" key="5">
    <source>
        <dbReference type="Proteomes" id="UP001249394"/>
    </source>
</evidence>
<protein>
    <submittedName>
        <fullName evidence="4">Peptidoglycan-binding protein</fullName>
    </submittedName>
</protein>
<evidence type="ECO:0000256" key="2">
    <source>
        <dbReference type="SAM" id="Phobius"/>
    </source>
</evidence>
<accession>A0ABY9U874</accession>
<name>A0ABY9U874_STRVL</name>
<evidence type="ECO:0000256" key="1">
    <source>
        <dbReference type="SAM" id="MobiDB-lite"/>
    </source>
</evidence>
<dbReference type="SUPFAM" id="SSF47413">
    <property type="entry name" value="lambda repressor-like DNA-binding domains"/>
    <property type="match status" value="1"/>
</dbReference>
<dbReference type="EMBL" id="CP134213">
    <property type="protein sequence ID" value="WND19063.1"/>
    <property type="molecule type" value="Genomic_DNA"/>
</dbReference>
<feature type="compositionally biased region" description="Low complexity" evidence="1">
    <location>
        <begin position="146"/>
        <end position="161"/>
    </location>
</feature>
<dbReference type="InterPro" id="IPR036366">
    <property type="entry name" value="PGBDSf"/>
</dbReference>
<dbReference type="InterPro" id="IPR002477">
    <property type="entry name" value="Peptidoglycan-bd-like"/>
</dbReference>